<keyword evidence="3" id="KW-0808">Transferase</keyword>
<dbReference type="InterPro" id="IPR001296">
    <property type="entry name" value="Glyco_trans_1"/>
</dbReference>
<name>A0A5B9MP81_9BACT</name>
<evidence type="ECO:0000313" key="3">
    <source>
        <dbReference type="EMBL" id="QEG01757.1"/>
    </source>
</evidence>
<dbReference type="InterPro" id="IPR028098">
    <property type="entry name" value="Glyco_trans_4-like_N"/>
</dbReference>
<evidence type="ECO:0000259" key="2">
    <source>
        <dbReference type="Pfam" id="PF13439"/>
    </source>
</evidence>
<feature type="domain" description="Glycosyltransferase subfamily 4-like N-terminal" evidence="2">
    <location>
        <begin position="14"/>
        <end position="180"/>
    </location>
</feature>
<keyword evidence="4" id="KW-1185">Reference proteome</keyword>
<keyword evidence="3" id="KW-0328">Glycosyltransferase</keyword>
<dbReference type="Gene3D" id="3.40.50.2000">
    <property type="entry name" value="Glycogen Phosphorylase B"/>
    <property type="match status" value="2"/>
</dbReference>
<sequence>MKVVMFTNTFTPHVGGVCRSVQQFTQEIRALGHRVLIVAPEFEGAPTDETGVVRIPAVQHFNGSDFSVPVPIPGYLKTTLDQFQPDLIHSHHPFLLGGTALRVSAGRDIPIVFTHHTQYEKYTHYVPGDSKTMQRFVVELAVGYCNLCDAVIAPGKTIYKRLREQGVTRPMAEIPTGVDVVRFRHGDGSEARKRLGIDEGPFVVGHVGRLAPEKGLECLAICVARFVQRCADAMFVVAGQGPSGKTVRDVFEKHGVSDRLKLLGNLPRNDLVDLYHAMNVFAFSSQSETQAMVITEAMAASVPIVAVDAAGVRDVVRDGENGLLIKSPIPGGGDVDVVSDRFVDALIQVHDAPHDRYRQWSAGAWQTAQRFSMEEMAARTIRLYEQVMSSNRDGNHRHDAWSAALRRIEEEWQIWSNVVDAAGHAIIGKDIHVF</sequence>
<evidence type="ECO:0000259" key="1">
    <source>
        <dbReference type="Pfam" id="PF00534"/>
    </source>
</evidence>
<feature type="domain" description="Glycosyl transferase family 1" evidence="1">
    <location>
        <begin position="190"/>
        <end position="328"/>
    </location>
</feature>
<dbReference type="KEGG" id="smam:Mal15_58360"/>
<dbReference type="EMBL" id="CP036264">
    <property type="protein sequence ID" value="QEG01757.1"/>
    <property type="molecule type" value="Genomic_DNA"/>
</dbReference>
<dbReference type="GO" id="GO:0016757">
    <property type="term" value="F:glycosyltransferase activity"/>
    <property type="evidence" value="ECO:0007669"/>
    <property type="project" value="UniProtKB-KW"/>
</dbReference>
<organism evidence="3 4">
    <name type="scientific">Stieleria maiorica</name>
    <dbReference type="NCBI Taxonomy" id="2795974"/>
    <lineage>
        <taxon>Bacteria</taxon>
        <taxon>Pseudomonadati</taxon>
        <taxon>Planctomycetota</taxon>
        <taxon>Planctomycetia</taxon>
        <taxon>Pirellulales</taxon>
        <taxon>Pirellulaceae</taxon>
        <taxon>Stieleria</taxon>
    </lineage>
</organism>
<dbReference type="Proteomes" id="UP000321353">
    <property type="component" value="Chromosome"/>
</dbReference>
<reference evidence="3 4" key="1">
    <citation type="submission" date="2019-02" db="EMBL/GenBank/DDBJ databases">
        <title>Planctomycetal bacteria perform biofilm scaping via a novel small molecule.</title>
        <authorList>
            <person name="Jeske O."/>
            <person name="Boedeker C."/>
            <person name="Wiegand S."/>
            <person name="Breitling P."/>
            <person name="Kallscheuer N."/>
            <person name="Jogler M."/>
            <person name="Rohde M."/>
            <person name="Petersen J."/>
            <person name="Medema M.H."/>
            <person name="Surup F."/>
            <person name="Jogler C."/>
        </authorList>
    </citation>
    <scope>NUCLEOTIDE SEQUENCE [LARGE SCALE GENOMIC DNA]</scope>
    <source>
        <strain evidence="3 4">Mal15</strain>
    </source>
</reference>
<proteinExistence type="predicted"/>
<dbReference type="Pfam" id="PF13439">
    <property type="entry name" value="Glyco_transf_4"/>
    <property type="match status" value="1"/>
</dbReference>
<gene>
    <name evidence="3" type="primary">mgtA</name>
    <name evidence="3" type="ORF">Mal15_58360</name>
</gene>
<evidence type="ECO:0000313" key="4">
    <source>
        <dbReference type="Proteomes" id="UP000321353"/>
    </source>
</evidence>
<dbReference type="PANTHER" id="PTHR45947">
    <property type="entry name" value="SULFOQUINOVOSYL TRANSFERASE SQD2"/>
    <property type="match status" value="1"/>
</dbReference>
<dbReference type="AlphaFoldDB" id="A0A5B9MP81"/>
<dbReference type="EC" id="2.4.1.-" evidence="3"/>
<dbReference type="InterPro" id="IPR050194">
    <property type="entry name" value="Glycosyltransferase_grp1"/>
</dbReference>
<protein>
    <submittedName>
        <fullName evidence="3">GDP-mannose-dependent alpha-mannosyltransferase</fullName>
        <ecNumber evidence="3">2.4.1.-</ecNumber>
    </submittedName>
</protein>
<dbReference type="PANTHER" id="PTHR45947:SF3">
    <property type="entry name" value="SULFOQUINOVOSYL TRANSFERASE SQD2"/>
    <property type="match status" value="1"/>
</dbReference>
<dbReference type="SUPFAM" id="SSF53756">
    <property type="entry name" value="UDP-Glycosyltransferase/glycogen phosphorylase"/>
    <property type="match status" value="1"/>
</dbReference>
<accession>A0A5B9MP81</accession>
<dbReference type="Pfam" id="PF00534">
    <property type="entry name" value="Glycos_transf_1"/>
    <property type="match status" value="1"/>
</dbReference>